<dbReference type="InterPro" id="IPR037212">
    <property type="entry name" value="Med7/Med21-like"/>
</dbReference>
<evidence type="ECO:0000256" key="1">
    <source>
        <dbReference type="ARBA" id="ARBA00004123"/>
    </source>
</evidence>
<evidence type="ECO:0000256" key="11">
    <source>
        <dbReference type="SAM" id="Coils"/>
    </source>
</evidence>
<feature type="coiled-coil region" evidence="11">
    <location>
        <begin position="102"/>
        <end position="136"/>
    </location>
</feature>
<keyword evidence="6 10" id="KW-0010">Activator</keyword>
<keyword evidence="5 10" id="KW-0805">Transcription regulation</keyword>
<gene>
    <name evidence="12" type="primary">Srb-7</name>
    <name evidence="12" type="ORF">CSHISOI_01921</name>
</gene>
<sequence>MGDRLTQLQDAVDQLAQQFVASFHFVHRRHDLELLGPNDKIREVKQDPEQKEGTHNLRIPMLDSLPPDEFKDGLAELARDLIIKEQQIEVLISTLPGLDSSEADQERYIRELEDELKVAEAQRQDAIKEKDQILAKLDEVIRSIRRP</sequence>
<evidence type="ECO:0000256" key="5">
    <source>
        <dbReference type="ARBA" id="ARBA00023015"/>
    </source>
</evidence>
<evidence type="ECO:0000256" key="8">
    <source>
        <dbReference type="ARBA" id="ARBA00023242"/>
    </source>
</evidence>
<dbReference type="Pfam" id="PF11221">
    <property type="entry name" value="Med21"/>
    <property type="match status" value="1"/>
</dbReference>
<evidence type="ECO:0000256" key="9">
    <source>
        <dbReference type="ARBA" id="ARBA00025687"/>
    </source>
</evidence>
<dbReference type="GO" id="GO:0016592">
    <property type="term" value="C:mediator complex"/>
    <property type="evidence" value="ECO:0007669"/>
    <property type="project" value="UniProtKB-UniRule"/>
</dbReference>
<keyword evidence="7 10" id="KW-0804">Transcription</keyword>
<dbReference type="Gene3D" id="6.10.280.10">
    <property type="entry name" value="Mediator complex, subunit Med21"/>
    <property type="match status" value="1"/>
</dbReference>
<keyword evidence="8 10" id="KW-0539">Nucleus</keyword>
<dbReference type="GO" id="GO:0003712">
    <property type="term" value="F:transcription coregulator activity"/>
    <property type="evidence" value="ECO:0007669"/>
    <property type="project" value="TreeGrafter"/>
</dbReference>
<dbReference type="GO" id="GO:0006357">
    <property type="term" value="P:regulation of transcription by RNA polymerase II"/>
    <property type="evidence" value="ECO:0007669"/>
    <property type="project" value="TreeGrafter"/>
</dbReference>
<evidence type="ECO:0000256" key="3">
    <source>
        <dbReference type="ARBA" id="ARBA00011837"/>
    </source>
</evidence>
<name>A0A5Q4BVU0_9PEZI</name>
<comment type="similarity">
    <text evidence="2 10">Belongs to the Mediator complex subunit 21 family.</text>
</comment>
<evidence type="ECO:0000313" key="12">
    <source>
        <dbReference type="EMBL" id="TQN71205.1"/>
    </source>
</evidence>
<comment type="function">
    <text evidence="9 10">Component of the Mediator complex, a coactivator involved in the regulated transcription of nearly all RNA polymerase II-dependent genes. Mediator functions as a bridge to convey information from gene-specific regulatory proteins to the basal RNA polymerase II transcription machinery. Mediator is recruited to promoters by direct interactions with regulatory proteins and serves as a scaffold for the assembly of a functional preinitiation complex with RNA polymerase II and the general transcription factors.</text>
</comment>
<evidence type="ECO:0000313" key="13">
    <source>
        <dbReference type="Proteomes" id="UP000326340"/>
    </source>
</evidence>
<protein>
    <recommendedName>
        <fullName evidence="4 10">Mediator of RNA polymerase II transcription subunit 21</fullName>
    </recommendedName>
</protein>
<reference evidence="12 13" key="1">
    <citation type="journal article" date="2019" name="Sci. Rep.">
        <title>Colletotrichum shisoi sp. nov., an anthracnose pathogen of Perilla frutescens in Japan: molecular phylogenetic, morphological and genomic evidence.</title>
        <authorList>
            <person name="Gan P."/>
            <person name="Tsushima A."/>
            <person name="Hiroyama R."/>
            <person name="Narusaka M."/>
            <person name="Takano Y."/>
            <person name="Narusaka Y."/>
            <person name="Kawaradani M."/>
            <person name="Damm U."/>
            <person name="Shirasu K."/>
        </authorList>
    </citation>
    <scope>NUCLEOTIDE SEQUENCE [LARGE SCALE GENOMIC DNA]</scope>
    <source>
        <strain evidence="12 13">PG-2018a</strain>
    </source>
</reference>
<comment type="subcellular location">
    <subcellularLocation>
        <location evidence="1 10">Nucleus</location>
    </subcellularLocation>
</comment>
<proteinExistence type="inferred from homology"/>
<keyword evidence="11" id="KW-0175">Coiled coil</keyword>
<comment type="subunit">
    <text evidence="3 10">Component of the Mediator complex.</text>
</comment>
<dbReference type="PANTHER" id="PTHR13381:SF0">
    <property type="entry name" value="MEDIATOR OF RNA POLYMERASE II TRANSCRIPTION SUBUNIT 21"/>
    <property type="match status" value="1"/>
</dbReference>
<dbReference type="EMBL" id="PUHP01000294">
    <property type="protein sequence ID" value="TQN71205.1"/>
    <property type="molecule type" value="Genomic_DNA"/>
</dbReference>
<comment type="caution">
    <text evidence="12">The sequence shown here is derived from an EMBL/GenBank/DDBJ whole genome shotgun (WGS) entry which is preliminary data.</text>
</comment>
<dbReference type="AlphaFoldDB" id="A0A5Q4BVU0"/>
<evidence type="ECO:0000256" key="7">
    <source>
        <dbReference type="ARBA" id="ARBA00023163"/>
    </source>
</evidence>
<dbReference type="Proteomes" id="UP000326340">
    <property type="component" value="Unassembled WGS sequence"/>
</dbReference>
<dbReference type="InterPro" id="IPR021384">
    <property type="entry name" value="Mediator_Med21"/>
</dbReference>
<evidence type="ECO:0000256" key="10">
    <source>
        <dbReference type="RuleBase" id="RU366036"/>
    </source>
</evidence>
<organism evidence="12 13">
    <name type="scientific">Colletotrichum shisoi</name>
    <dbReference type="NCBI Taxonomy" id="2078593"/>
    <lineage>
        <taxon>Eukaryota</taxon>
        <taxon>Fungi</taxon>
        <taxon>Dikarya</taxon>
        <taxon>Ascomycota</taxon>
        <taxon>Pezizomycotina</taxon>
        <taxon>Sordariomycetes</taxon>
        <taxon>Hypocreomycetidae</taxon>
        <taxon>Glomerellales</taxon>
        <taxon>Glomerellaceae</taxon>
        <taxon>Colletotrichum</taxon>
        <taxon>Colletotrichum destructivum species complex</taxon>
    </lineage>
</organism>
<dbReference type="PANTHER" id="PTHR13381">
    <property type="entry name" value="RNA POLYMERASE II HOLOENZYME COMPONENT SRB7"/>
    <property type="match status" value="1"/>
</dbReference>
<accession>A0A5Q4BVU0</accession>
<dbReference type="OrthoDB" id="526653at2759"/>
<evidence type="ECO:0000256" key="6">
    <source>
        <dbReference type="ARBA" id="ARBA00023159"/>
    </source>
</evidence>
<evidence type="ECO:0000256" key="4">
    <source>
        <dbReference type="ARBA" id="ARBA00019691"/>
    </source>
</evidence>
<keyword evidence="13" id="KW-1185">Reference proteome</keyword>
<evidence type="ECO:0000256" key="2">
    <source>
        <dbReference type="ARBA" id="ARBA00005770"/>
    </source>
</evidence>
<dbReference type="SUPFAM" id="SSF140718">
    <property type="entry name" value="Mediator hinge subcomplex-like"/>
    <property type="match status" value="1"/>
</dbReference>